<evidence type="ECO:0000313" key="2">
    <source>
        <dbReference type="Proteomes" id="UP000221832"/>
    </source>
</evidence>
<accession>A0A223LI53</accession>
<sequence length="37" mass="4346">MKQQEEKKGSAQVESKRVEFEAVKKDILTKVKEVLRK</sequence>
<evidence type="ECO:0000313" key="1">
    <source>
        <dbReference type="EMBL" id="ASU01312.1"/>
    </source>
</evidence>
<proteinExistence type="predicted"/>
<protein>
    <submittedName>
        <fullName evidence="1">Uncharacterized protein</fullName>
    </submittedName>
</protein>
<dbReference type="Proteomes" id="UP000221832">
    <property type="component" value="Segment"/>
</dbReference>
<dbReference type="EMBL" id="MF428479">
    <property type="protein sequence ID" value="ASU01312.1"/>
    <property type="molecule type" value="Genomic_DNA"/>
</dbReference>
<organism evidence="1 2">
    <name type="scientific">Staphylococcus phage SN11</name>
    <dbReference type="NCBI Taxonomy" id="2024211"/>
    <lineage>
        <taxon>Viruses</taxon>
        <taxon>Duplodnaviria</taxon>
        <taxon>Heunggongvirae</taxon>
        <taxon>Uroviricota</taxon>
        <taxon>Caudoviricetes</taxon>
        <taxon>Coventryvirus</taxon>
        <taxon>Coventryvirus WIS42</taxon>
    </lineage>
</organism>
<name>A0A223LI53_9CAUD</name>
<reference evidence="1 2" key="1">
    <citation type="submission" date="2017-06" db="EMBL/GenBank/DDBJ databases">
        <title>Isolation and characterization of bacteriophages active against methicillin-resistant Staphylococcus pseudintermedius.</title>
        <authorList>
            <person name="Moodley A."/>
            <person name="Kot W."/>
            <person name="Neve H."/>
            <person name="Guardabassi L."/>
            <person name="Vogensen F.K."/>
        </authorList>
    </citation>
    <scope>NUCLEOTIDE SEQUENCE [LARGE SCALE GENOMIC DNA]</scope>
</reference>